<dbReference type="SUPFAM" id="SSF50952">
    <property type="entry name" value="Soluble quinoprotein glucose dehydrogenase"/>
    <property type="match status" value="1"/>
</dbReference>
<dbReference type="GO" id="GO:0005737">
    <property type="term" value="C:cytoplasm"/>
    <property type="evidence" value="ECO:0007669"/>
    <property type="project" value="UniProtKB-SubCell"/>
</dbReference>
<evidence type="ECO:0000256" key="4">
    <source>
        <dbReference type="ARBA" id="ARBA00022512"/>
    </source>
</evidence>
<dbReference type="InterPro" id="IPR019931">
    <property type="entry name" value="LPXTG_anchor"/>
</dbReference>
<dbReference type="NCBIfam" id="NF012200">
    <property type="entry name" value="choice_anch_D"/>
    <property type="match status" value="2"/>
</dbReference>
<dbReference type="AlphaFoldDB" id="A0A969W730"/>
<reference evidence="13" key="1">
    <citation type="submission" date="2020-03" db="EMBL/GenBank/DDBJ databases">
        <title>Solimonas marina sp. nov., isolated from deep seawater of the Pacific Ocean.</title>
        <authorList>
            <person name="Liu X."/>
            <person name="Lai Q."/>
            <person name="Sun F."/>
            <person name="Gai Y."/>
            <person name="Li G."/>
            <person name="Shao Z."/>
        </authorList>
    </citation>
    <scope>NUCLEOTIDE SEQUENCE</scope>
    <source>
        <strain evidence="13">C16B3</strain>
    </source>
</reference>
<keyword evidence="3" id="KW-0963">Cytoplasm</keyword>
<feature type="region of interest" description="Disordered" evidence="9">
    <location>
        <begin position="26"/>
        <end position="46"/>
    </location>
</feature>
<evidence type="ECO:0000256" key="10">
    <source>
        <dbReference type="SAM" id="Phobius"/>
    </source>
</evidence>
<dbReference type="InterPro" id="IPR013783">
    <property type="entry name" value="Ig-like_fold"/>
</dbReference>
<dbReference type="Pfam" id="PF22544">
    <property type="entry name" value="HYDIN_VesB_CFA65-like_Ig"/>
    <property type="match status" value="1"/>
</dbReference>
<keyword evidence="11" id="KW-0732">Signal</keyword>
<dbReference type="InterPro" id="IPR052918">
    <property type="entry name" value="Motility_Chemotaxis_Reg"/>
</dbReference>
<evidence type="ECO:0000313" key="14">
    <source>
        <dbReference type="Proteomes" id="UP000653472"/>
    </source>
</evidence>
<evidence type="ECO:0000256" key="2">
    <source>
        <dbReference type="ARBA" id="ARBA00004496"/>
    </source>
</evidence>
<keyword evidence="4" id="KW-0134">Cell wall</keyword>
<dbReference type="Pfam" id="PF06739">
    <property type="entry name" value="SBBP"/>
    <property type="match status" value="4"/>
</dbReference>
<dbReference type="PANTHER" id="PTHR35580:SF1">
    <property type="entry name" value="PHYTASE-LIKE DOMAIN-CONTAINING PROTEIN"/>
    <property type="match status" value="1"/>
</dbReference>
<keyword evidence="10" id="KW-0812">Transmembrane</keyword>
<evidence type="ECO:0000256" key="1">
    <source>
        <dbReference type="ARBA" id="ARBA00004138"/>
    </source>
</evidence>
<comment type="caution">
    <text evidence="13">The sequence shown here is derived from an EMBL/GenBank/DDBJ whole genome shotgun (WGS) entry which is preliminary data.</text>
</comment>
<evidence type="ECO:0000259" key="12">
    <source>
        <dbReference type="PROSITE" id="PS50847"/>
    </source>
</evidence>
<evidence type="ECO:0000256" key="8">
    <source>
        <dbReference type="ARBA" id="ARBA00023273"/>
    </source>
</evidence>
<keyword evidence="14" id="KW-1185">Reference proteome</keyword>
<dbReference type="RefSeq" id="WP_168146063.1">
    <property type="nucleotide sequence ID" value="NZ_JAAVXB010000001.1"/>
</dbReference>
<dbReference type="InterPro" id="IPR053879">
    <property type="entry name" value="HYDIN_VesB_CFA65-like_Ig"/>
</dbReference>
<gene>
    <name evidence="13" type="ORF">G7Y82_00630</name>
</gene>
<keyword evidence="6" id="KW-0969">Cilium</keyword>
<dbReference type="InterPro" id="IPR010620">
    <property type="entry name" value="SBBP_repeat"/>
</dbReference>
<evidence type="ECO:0000256" key="9">
    <source>
        <dbReference type="SAM" id="MobiDB-lite"/>
    </source>
</evidence>
<dbReference type="InterPro" id="IPR057708">
    <property type="entry name" value="DUF7948"/>
</dbReference>
<evidence type="ECO:0000256" key="3">
    <source>
        <dbReference type="ARBA" id="ARBA00022490"/>
    </source>
</evidence>
<dbReference type="Pfam" id="PF25778">
    <property type="entry name" value="DUF7948"/>
    <property type="match status" value="1"/>
</dbReference>
<feature type="chain" id="PRO_5037776965" evidence="11">
    <location>
        <begin position="20"/>
        <end position="969"/>
    </location>
</feature>
<evidence type="ECO:0000313" key="13">
    <source>
        <dbReference type="EMBL" id="NKF20800.1"/>
    </source>
</evidence>
<keyword evidence="7" id="KW-0572">Peptidoglycan-anchor</keyword>
<evidence type="ECO:0000256" key="7">
    <source>
        <dbReference type="ARBA" id="ARBA00023088"/>
    </source>
</evidence>
<dbReference type="Gene3D" id="2.60.40.10">
    <property type="entry name" value="Immunoglobulins"/>
    <property type="match status" value="2"/>
</dbReference>
<feature type="signal peptide" evidence="11">
    <location>
        <begin position="1"/>
        <end position="19"/>
    </location>
</feature>
<name>A0A969W730_9GAMM</name>
<dbReference type="EMBL" id="JAAVXB010000001">
    <property type="protein sequence ID" value="NKF20800.1"/>
    <property type="molecule type" value="Genomic_DNA"/>
</dbReference>
<accession>A0A969W730</accession>
<feature type="transmembrane region" description="Helical" evidence="10">
    <location>
        <begin position="943"/>
        <end position="962"/>
    </location>
</feature>
<dbReference type="Proteomes" id="UP000653472">
    <property type="component" value="Unassembled WGS sequence"/>
</dbReference>
<sequence length="969" mass="100308">MRRSTAVFIGMALVIPLAAASLYKTPQRNDRSPRLQAARQASSGEPARALQYGKIPLHFEPNEGQAPQDVRYIARGAGYGLFLKDDEAVLSLLHPAADTGHPTAGAVLRMQLVGAQKASRLEGEQPLRGQSNYLQGGSAERWQHHVAHVGRVHYSNVYDGVDLVYYGNQNQLEYDFIVAPGKSPQAIRLHFAGADHLSVDTDGNLHIATAGGELVEHQPVVYQRRDGRREAVQGAFRLEGRQDVAFAVGPYDDTRELVIDPTLDYSTYLGGVGTGADYGRGIAVDSDGDAYVTGYTASTNYPTTSGAYQVSAGGGSYDAFVTKVAPDGESLIYSTYFGGSSSDYGRAIAVDTEGQAYVAGYTASSDFPITAGAYQTTFAGGSYDGFVAKLSADGSSLVYSTYIGGSSSDYLRAMTLASDDSVYVAGYTGSSDFPTTSGAYQSALSGSSDAVIAHLSADGASLVASTLLGGSAYDYIYDNSIKTDADGAVYVTGITSSTDFPISSGAYQSSYAGDYDAFVAKLSSDLSAVSEATYFGGSDEDYAYALALDSSGDIYIGGYTESSDLPVTDGAYQTALEADKDSDMYVAKFEKDLSGLVYSTYIGGASYDYLYGLAVDEYGYAYGAGYSNTSATPLVATDDAYQTSISSGYDIFAFKLSKDGSTLKYGTYLGGNGTDRAYAQAFANNALYGTGQTVSTDFPTTDGAYQASNDDAASDSPSYLYKLTFQPISLAPYRTDFGSVGVETTSDTQTITVSNASEAALSIDSVSVSSGFTVASDSCTGTSLVATDDTSGGANSCTLELTAAPEALGSNSGTLTVTSGSTTVTSALSATGTPLELSSRSIDFGDLAVGDSAQQTITVTNKGESAVSISSVSVTSIYSQSSDCVQTLAVGSSCTIDVSVSPTSAGTFSSAVTIVSDSVSSPDTVSLSVTGTGTAGTDTSGTAGGGALGGGTLLMLGTAALLRRRRRLH</sequence>
<evidence type="ECO:0000256" key="11">
    <source>
        <dbReference type="SAM" id="SignalP"/>
    </source>
</evidence>
<organism evidence="13 14">
    <name type="scientific">Solimonas marina</name>
    <dbReference type="NCBI Taxonomy" id="2714601"/>
    <lineage>
        <taxon>Bacteria</taxon>
        <taxon>Pseudomonadati</taxon>
        <taxon>Pseudomonadota</taxon>
        <taxon>Gammaproteobacteria</taxon>
        <taxon>Nevskiales</taxon>
        <taxon>Nevskiaceae</taxon>
        <taxon>Solimonas</taxon>
    </lineage>
</organism>
<evidence type="ECO:0000256" key="5">
    <source>
        <dbReference type="ARBA" id="ARBA00022525"/>
    </source>
</evidence>
<dbReference type="PROSITE" id="PS50847">
    <property type="entry name" value="GRAM_POS_ANCHORING"/>
    <property type="match status" value="1"/>
</dbReference>
<keyword evidence="10" id="KW-1133">Transmembrane helix</keyword>
<feature type="domain" description="Gram-positive cocci surface proteins LPxTG" evidence="12">
    <location>
        <begin position="927"/>
        <end position="969"/>
    </location>
</feature>
<keyword evidence="8" id="KW-0966">Cell projection</keyword>
<comment type="subcellular location">
    <subcellularLocation>
        <location evidence="1">Cell projection</location>
        <location evidence="1">Cilium</location>
    </subcellularLocation>
    <subcellularLocation>
        <location evidence="2">Cytoplasm</location>
    </subcellularLocation>
</comment>
<dbReference type="PANTHER" id="PTHR35580">
    <property type="entry name" value="CELL SURFACE GLYCOPROTEIN (S-LAYER PROTEIN)-LIKE PROTEIN"/>
    <property type="match status" value="1"/>
</dbReference>
<keyword evidence="5" id="KW-0964">Secreted</keyword>
<evidence type="ECO:0000256" key="6">
    <source>
        <dbReference type="ARBA" id="ARBA00023069"/>
    </source>
</evidence>
<keyword evidence="10" id="KW-0472">Membrane</keyword>
<protein>
    <submittedName>
        <fullName evidence="13">Choice-of-anchor D domain-containing protein</fullName>
    </submittedName>
</protein>
<proteinExistence type="predicted"/>
<dbReference type="InterPro" id="IPR011041">
    <property type="entry name" value="Quinoprot_gluc/sorb_DH_b-prop"/>
</dbReference>